<dbReference type="PROSITE" id="PS50015">
    <property type="entry name" value="SAP_B"/>
    <property type="match status" value="2"/>
</dbReference>
<accession>A0A6V7NG78</accession>
<feature type="domain" description="Saposin B-type" evidence="12">
    <location>
        <begin position="155"/>
        <end position="235"/>
    </location>
</feature>
<dbReference type="InterPro" id="IPR007856">
    <property type="entry name" value="SapB_1"/>
</dbReference>
<name>A0A6V7NG78_ANACO</name>
<keyword evidence="5" id="KW-0645">Protease</keyword>
<evidence type="ECO:0000259" key="12">
    <source>
        <dbReference type="PROSITE" id="PS50015"/>
    </source>
</evidence>
<dbReference type="Pfam" id="PF03489">
    <property type="entry name" value="SapB_2"/>
    <property type="match status" value="1"/>
</dbReference>
<evidence type="ECO:0000256" key="3">
    <source>
        <dbReference type="ARBA" id="ARBA00022729"/>
    </source>
</evidence>
<dbReference type="EMBL" id="LR862129">
    <property type="protein sequence ID" value="CAD1817493.1"/>
    <property type="molecule type" value="Genomic_DNA"/>
</dbReference>
<evidence type="ECO:0000256" key="8">
    <source>
        <dbReference type="ARBA" id="ARBA00023180"/>
    </source>
</evidence>
<dbReference type="InterPro" id="IPR008138">
    <property type="entry name" value="SapB_2"/>
</dbReference>
<evidence type="ECO:0000256" key="10">
    <source>
        <dbReference type="ARBA" id="ARBA00041094"/>
    </source>
</evidence>
<organism evidence="13">
    <name type="scientific">Ananas comosus var. bracteatus</name>
    <name type="common">red pineapple</name>
    <dbReference type="NCBI Taxonomy" id="296719"/>
    <lineage>
        <taxon>Eukaryota</taxon>
        <taxon>Viridiplantae</taxon>
        <taxon>Streptophyta</taxon>
        <taxon>Embryophyta</taxon>
        <taxon>Tracheophyta</taxon>
        <taxon>Spermatophyta</taxon>
        <taxon>Magnoliopsida</taxon>
        <taxon>Liliopsida</taxon>
        <taxon>Poales</taxon>
        <taxon>Bromeliaceae</taxon>
        <taxon>Bromelioideae</taxon>
        <taxon>Ananas</taxon>
    </lineage>
</organism>
<dbReference type="PANTHER" id="PTHR11480:SF90">
    <property type="entry name" value="OS12G0112200 PROTEIN"/>
    <property type="match status" value="1"/>
</dbReference>
<proteinExistence type="predicted"/>
<evidence type="ECO:0000256" key="5">
    <source>
        <dbReference type="ARBA" id="ARBA00022750"/>
    </source>
</evidence>
<dbReference type="Gene3D" id="1.10.225.10">
    <property type="entry name" value="Saposin-like"/>
    <property type="match status" value="2"/>
</dbReference>
<keyword evidence="5" id="KW-0378">Hydrolase</keyword>
<gene>
    <name evidence="13" type="ORF">CB5_LOCUS704</name>
</gene>
<dbReference type="InterPro" id="IPR051428">
    <property type="entry name" value="Sphingo_Act-Surfact_Prot"/>
</dbReference>
<keyword evidence="2" id="KW-0964">Secreted</keyword>
<dbReference type="PANTHER" id="PTHR11480">
    <property type="entry name" value="SAPOSIN-RELATED"/>
    <property type="match status" value="1"/>
</dbReference>
<dbReference type="SUPFAM" id="SSF47862">
    <property type="entry name" value="Saposin"/>
    <property type="match status" value="2"/>
</dbReference>
<keyword evidence="5" id="KW-0064">Aspartyl protease</keyword>
<dbReference type="SMART" id="SM00741">
    <property type="entry name" value="SapB"/>
    <property type="match status" value="2"/>
</dbReference>
<evidence type="ECO:0000313" key="13">
    <source>
        <dbReference type="EMBL" id="CAD1817493.1"/>
    </source>
</evidence>
<evidence type="ECO:0000256" key="9">
    <source>
        <dbReference type="ARBA" id="ARBA00037221"/>
    </source>
</evidence>
<dbReference type="GO" id="GO:0006629">
    <property type="term" value="P:lipid metabolic process"/>
    <property type="evidence" value="ECO:0007669"/>
    <property type="project" value="InterPro"/>
</dbReference>
<evidence type="ECO:0000256" key="4">
    <source>
        <dbReference type="ARBA" id="ARBA00022737"/>
    </source>
</evidence>
<dbReference type="FunFam" id="1.10.225.10:FF:000008">
    <property type="entry name" value="Pulmonary surfactant-associated protein B"/>
    <property type="match status" value="1"/>
</dbReference>
<reference evidence="13" key="1">
    <citation type="submission" date="2020-07" db="EMBL/GenBank/DDBJ databases">
        <authorList>
            <person name="Lin J."/>
        </authorList>
    </citation>
    <scope>NUCLEOTIDE SEQUENCE</scope>
</reference>
<keyword evidence="8" id="KW-0325">Glycoprotein</keyword>
<evidence type="ECO:0000256" key="7">
    <source>
        <dbReference type="ARBA" id="ARBA00023157"/>
    </source>
</evidence>
<sequence>MSECPFATRKIALGLSEKMSLRAKFLFLALLFSWTIADARSFVTADIIITEIVLETQIENKVPEALERNELVCSMCENFTAQAVDYFSQNKTQEEIIQTLHQACAELKSFEQQCVMLVDYYATLFFVEIGNIRPEEFCRKVNLCEGSTYISLPRSNSTCVFCHHLVEEVLEKLKDPDSQLEIIQMLLKECNKMENYVKECKRVVLQYGPLILVNGEKFLETNNLCASIHACKASQQFSLPSIEEEAATFVAEA</sequence>
<keyword evidence="3" id="KW-0732">Signal</keyword>
<keyword evidence="6" id="KW-0865">Zymogen</keyword>
<keyword evidence="7" id="KW-1015">Disulfide bond</keyword>
<evidence type="ECO:0000256" key="11">
    <source>
        <dbReference type="ARBA" id="ARBA00041785"/>
    </source>
</evidence>
<evidence type="ECO:0000256" key="6">
    <source>
        <dbReference type="ARBA" id="ARBA00023145"/>
    </source>
</evidence>
<protein>
    <recommendedName>
        <fullName evidence="10">Pulmonary surfactant-associated protein B</fullName>
    </recommendedName>
    <alternativeName>
        <fullName evidence="11">Pulmonary surfactant-associated proteolipid SPL(Phe)</fullName>
    </alternativeName>
</protein>
<comment type="function">
    <text evidence="9">Pulmonary surfactant-associated proteins promote alveolar stability by lowering the surface tension at the air-liquid interface in the peripheral air spaces. SP-B increases the collapse pressure of palmitic acid to nearly 70 millinewtons per meter.</text>
</comment>
<dbReference type="InterPro" id="IPR008139">
    <property type="entry name" value="SaposinB_dom"/>
</dbReference>
<comment type="subcellular location">
    <subcellularLocation>
        <location evidence="1">Secreted</location>
        <location evidence="1">Extracellular space</location>
    </subcellularLocation>
</comment>
<dbReference type="AlphaFoldDB" id="A0A6V7NG78"/>
<dbReference type="GO" id="GO:0004190">
    <property type="term" value="F:aspartic-type endopeptidase activity"/>
    <property type="evidence" value="ECO:0007669"/>
    <property type="project" value="UniProtKB-KW"/>
</dbReference>
<evidence type="ECO:0000256" key="1">
    <source>
        <dbReference type="ARBA" id="ARBA00004239"/>
    </source>
</evidence>
<dbReference type="InterPro" id="IPR011001">
    <property type="entry name" value="Saposin-like"/>
</dbReference>
<dbReference type="Pfam" id="PF05184">
    <property type="entry name" value="SapB_1"/>
    <property type="match status" value="2"/>
</dbReference>
<evidence type="ECO:0000256" key="2">
    <source>
        <dbReference type="ARBA" id="ARBA00022525"/>
    </source>
</evidence>
<dbReference type="GO" id="GO:0005576">
    <property type="term" value="C:extracellular region"/>
    <property type="evidence" value="ECO:0007669"/>
    <property type="project" value="UniProtKB-SubCell"/>
</dbReference>
<keyword evidence="4" id="KW-0677">Repeat</keyword>
<feature type="domain" description="Saposin B-type" evidence="12">
    <location>
        <begin position="69"/>
        <end position="148"/>
    </location>
</feature>